<dbReference type="Proteomes" id="UP000006034">
    <property type="component" value="Unassembled WGS sequence"/>
</dbReference>
<dbReference type="PRINTS" id="PR00368">
    <property type="entry name" value="FADPNR"/>
</dbReference>
<dbReference type="PANTHER" id="PTHR48105">
    <property type="entry name" value="THIOREDOXIN REDUCTASE 1-RELATED-RELATED"/>
    <property type="match status" value="1"/>
</dbReference>
<dbReference type="eggNOG" id="COG0492">
    <property type="taxonomic scope" value="Bacteria"/>
</dbReference>
<comment type="caution">
    <text evidence="8">The sequence shown here is derived from an EMBL/GenBank/DDBJ whole genome shotgun (WGS) entry which is preliminary data.</text>
</comment>
<dbReference type="InterPro" id="IPR036188">
    <property type="entry name" value="FAD/NAD-bd_sf"/>
</dbReference>
<evidence type="ECO:0000256" key="5">
    <source>
        <dbReference type="ARBA" id="ARBA00023157"/>
    </source>
</evidence>
<dbReference type="InterPro" id="IPR008255">
    <property type="entry name" value="Pyr_nucl-diS_OxRdtase_2_AS"/>
</dbReference>
<evidence type="ECO:0000256" key="1">
    <source>
        <dbReference type="ARBA" id="ARBA00009333"/>
    </source>
</evidence>
<evidence type="ECO:0000313" key="9">
    <source>
        <dbReference type="Proteomes" id="UP000006034"/>
    </source>
</evidence>
<dbReference type="GO" id="GO:0016668">
    <property type="term" value="F:oxidoreductase activity, acting on a sulfur group of donors, NAD(P) as acceptor"/>
    <property type="evidence" value="ECO:0007669"/>
    <property type="project" value="UniProtKB-ARBA"/>
</dbReference>
<dbReference type="OrthoDB" id="9806179at2"/>
<keyword evidence="5" id="KW-1015">Disulfide bond</keyword>
<dbReference type="STRING" id="563192.HMPREF0179_00117"/>
<dbReference type="Gene3D" id="3.50.50.60">
    <property type="entry name" value="FAD/NAD(P)-binding domain"/>
    <property type="match status" value="2"/>
</dbReference>
<dbReference type="EMBL" id="ADCP02000002">
    <property type="protein sequence ID" value="EFV46077.1"/>
    <property type="molecule type" value="Genomic_DNA"/>
</dbReference>
<keyword evidence="2" id="KW-0285">Flavoprotein</keyword>
<accession>E5Y1P6</accession>
<evidence type="ECO:0000256" key="2">
    <source>
        <dbReference type="ARBA" id="ARBA00022630"/>
    </source>
</evidence>
<evidence type="ECO:0000256" key="6">
    <source>
        <dbReference type="ARBA" id="ARBA00023284"/>
    </source>
</evidence>
<dbReference type="PRINTS" id="PR00469">
    <property type="entry name" value="PNDRDTASEII"/>
</dbReference>
<comment type="similarity">
    <text evidence="1">Belongs to the class-II pyridine nucleotide-disulfide oxidoreductase family.</text>
</comment>
<dbReference type="GeneID" id="78087087"/>
<organism evidence="8 9">
    <name type="scientific">Bilophila wadsworthia (strain 3_1_6)</name>
    <dbReference type="NCBI Taxonomy" id="563192"/>
    <lineage>
        <taxon>Bacteria</taxon>
        <taxon>Pseudomonadati</taxon>
        <taxon>Thermodesulfobacteriota</taxon>
        <taxon>Desulfovibrionia</taxon>
        <taxon>Desulfovibrionales</taxon>
        <taxon>Desulfovibrionaceae</taxon>
        <taxon>Bilophila</taxon>
    </lineage>
</organism>
<keyword evidence="9" id="KW-1185">Reference proteome</keyword>
<protein>
    <submittedName>
        <fullName evidence="8">Thioredoxin reductase (NADPH)</fullName>
    </submittedName>
</protein>
<dbReference type="Pfam" id="PF07992">
    <property type="entry name" value="Pyr_redox_2"/>
    <property type="match status" value="1"/>
</dbReference>
<dbReference type="SUPFAM" id="SSF51905">
    <property type="entry name" value="FAD/NAD(P)-binding domain"/>
    <property type="match status" value="1"/>
</dbReference>
<dbReference type="AlphaFoldDB" id="E5Y1P6"/>
<name>E5Y1P6_BILW3</name>
<sequence>MEERTCDIIVLGGGPAGMTAAIYAKRANLDVVLLETNVTGGLVNSTYTVENFPSYPEIHGMELMEKMREHVDHMGVEVEEVFEVTGLELGEDEKAVHGDGIVYKAPAIILATGRKPIALDVPTECDQMHFCAICDGAPYKGKRVLVVGGGNSAFDEGLYLLNLGVAELTVVEIMDRFFAAEATQDALLGDPRVKGFKTTKVVDVEVTDGKLSAAILENAQTGERTALPVDGIFVFLGQSPNNEWFKDAIALDDKGYILAGEDMSTNIPGVFGAGDINHKPYRQITTAVSDGTIAALAAERWLRSRKK</sequence>
<keyword evidence="6" id="KW-0676">Redox-active center</keyword>
<evidence type="ECO:0000256" key="3">
    <source>
        <dbReference type="ARBA" id="ARBA00022827"/>
    </source>
</evidence>
<feature type="domain" description="FAD/NAD(P)-binding" evidence="7">
    <location>
        <begin position="7"/>
        <end position="291"/>
    </location>
</feature>
<dbReference type="InterPro" id="IPR050097">
    <property type="entry name" value="Ferredoxin-NADP_redctase_2"/>
</dbReference>
<evidence type="ECO:0000313" key="8">
    <source>
        <dbReference type="EMBL" id="EFV46077.1"/>
    </source>
</evidence>
<dbReference type="PROSITE" id="PS00573">
    <property type="entry name" value="PYRIDINE_REDOX_2"/>
    <property type="match status" value="1"/>
</dbReference>
<evidence type="ECO:0000256" key="4">
    <source>
        <dbReference type="ARBA" id="ARBA00023002"/>
    </source>
</evidence>
<gene>
    <name evidence="8" type="ORF">HMPREF0179_00117</name>
</gene>
<keyword evidence="3" id="KW-0274">FAD</keyword>
<proteinExistence type="inferred from homology"/>
<keyword evidence="4" id="KW-0560">Oxidoreductase</keyword>
<dbReference type="InterPro" id="IPR023753">
    <property type="entry name" value="FAD/NAD-binding_dom"/>
</dbReference>
<evidence type="ECO:0000259" key="7">
    <source>
        <dbReference type="Pfam" id="PF07992"/>
    </source>
</evidence>
<reference evidence="8 9" key="1">
    <citation type="submission" date="2010-10" db="EMBL/GenBank/DDBJ databases">
        <authorList>
            <consortium name="The Broad Institute Genome Sequencing Platform"/>
            <person name="Ward D."/>
            <person name="Earl A."/>
            <person name="Feldgarden M."/>
            <person name="Young S.K."/>
            <person name="Gargeya S."/>
            <person name="Zeng Q."/>
            <person name="Alvarado L."/>
            <person name="Berlin A."/>
            <person name="Bochicchio J."/>
            <person name="Chapman S.B."/>
            <person name="Chen Z."/>
            <person name="Freedman E."/>
            <person name="Gellesch M."/>
            <person name="Goldberg J."/>
            <person name="Griggs A."/>
            <person name="Gujja S."/>
            <person name="Heilman E."/>
            <person name="Heiman D."/>
            <person name="Howarth C."/>
            <person name="Mehta T."/>
            <person name="Neiman D."/>
            <person name="Pearson M."/>
            <person name="Roberts A."/>
            <person name="Saif S."/>
            <person name="Shea T."/>
            <person name="Shenoy N."/>
            <person name="Sisk P."/>
            <person name="Stolte C."/>
            <person name="Sykes S."/>
            <person name="White J."/>
            <person name="Yandava C."/>
            <person name="Allen-Vercoe E."/>
            <person name="Sibley C."/>
            <person name="Ambrose C.E."/>
            <person name="Strauss J."/>
            <person name="Daigneault M."/>
            <person name="Haas B."/>
            <person name="Nusbaum C."/>
            <person name="Birren B."/>
        </authorList>
    </citation>
    <scope>NUCLEOTIDE SEQUENCE [LARGE SCALE GENOMIC DNA]</scope>
    <source>
        <strain evidence="8 9">3_1_6</strain>
    </source>
</reference>
<dbReference type="HOGENOM" id="CLU_031864_5_3_7"/>
<reference evidence="8 9" key="2">
    <citation type="submission" date="2013-04" db="EMBL/GenBank/DDBJ databases">
        <title>The Genome Sequence of Bilophila wadsworthia 3_1_6.</title>
        <authorList>
            <consortium name="The Broad Institute Genomics Platform"/>
            <person name="Earl A."/>
            <person name="Ward D."/>
            <person name="Feldgarden M."/>
            <person name="Gevers D."/>
            <person name="Sibley C."/>
            <person name="Strauss J."/>
            <person name="Allen-Vercoe E."/>
            <person name="Walker B."/>
            <person name="Young S."/>
            <person name="Zeng Q."/>
            <person name="Gargeya S."/>
            <person name="Fitzgerald M."/>
            <person name="Haas B."/>
            <person name="Abouelleil A."/>
            <person name="Allen A.W."/>
            <person name="Alvarado L."/>
            <person name="Arachchi H.M."/>
            <person name="Berlin A.M."/>
            <person name="Chapman S.B."/>
            <person name="Gainer-Dewar J."/>
            <person name="Goldberg J."/>
            <person name="Griggs A."/>
            <person name="Gujja S."/>
            <person name="Hansen M."/>
            <person name="Howarth C."/>
            <person name="Imamovic A."/>
            <person name="Ireland A."/>
            <person name="Larimer J."/>
            <person name="McCowan C."/>
            <person name="Murphy C."/>
            <person name="Pearson M."/>
            <person name="Poon T.W."/>
            <person name="Priest M."/>
            <person name="Roberts A."/>
            <person name="Saif S."/>
            <person name="Shea T."/>
            <person name="Sisk P."/>
            <person name="Sykes S."/>
            <person name="Wortman J."/>
            <person name="Nusbaum C."/>
            <person name="Birren B."/>
        </authorList>
    </citation>
    <scope>NUCLEOTIDE SEQUENCE [LARGE SCALE GENOMIC DNA]</scope>
    <source>
        <strain evidence="8 9">3_1_6</strain>
    </source>
</reference>
<dbReference type="RefSeq" id="WP_005024061.1">
    <property type="nucleotide sequence ID" value="NZ_KE150239.1"/>
</dbReference>